<dbReference type="InterPro" id="IPR005624">
    <property type="entry name" value="PduO/GlcC-like"/>
</dbReference>
<keyword evidence="2" id="KW-1185">Reference proteome</keyword>
<dbReference type="Proteomes" id="UP001595683">
    <property type="component" value="Unassembled WGS sequence"/>
</dbReference>
<reference evidence="2" key="1">
    <citation type="journal article" date="2019" name="Int. J. Syst. Evol. Microbiol.">
        <title>The Global Catalogue of Microorganisms (GCM) 10K type strain sequencing project: providing services to taxonomists for standard genome sequencing and annotation.</title>
        <authorList>
            <consortium name="The Broad Institute Genomics Platform"/>
            <consortium name="The Broad Institute Genome Sequencing Center for Infectious Disease"/>
            <person name="Wu L."/>
            <person name="Ma J."/>
        </authorList>
    </citation>
    <scope>NUCLEOTIDE SEQUENCE [LARGE SCALE GENOMIC DNA]</scope>
    <source>
        <strain evidence="2">KCTC 42224</strain>
    </source>
</reference>
<dbReference type="InterPro" id="IPR052517">
    <property type="entry name" value="GlcG_carb_metab_protein"/>
</dbReference>
<gene>
    <name evidence="1" type="ORF">ACFOOT_05740</name>
</gene>
<dbReference type="EMBL" id="JBHRYE010000010">
    <property type="protein sequence ID" value="MFC3670919.1"/>
    <property type="molecule type" value="Genomic_DNA"/>
</dbReference>
<dbReference type="Pfam" id="PF03928">
    <property type="entry name" value="HbpS-like"/>
    <property type="match status" value="1"/>
</dbReference>
<dbReference type="PANTHER" id="PTHR34309">
    <property type="entry name" value="SLR1406 PROTEIN"/>
    <property type="match status" value="1"/>
</dbReference>
<name>A0ABV7V0F0_9SPHN</name>
<evidence type="ECO:0000313" key="1">
    <source>
        <dbReference type="EMBL" id="MFC3670919.1"/>
    </source>
</evidence>
<protein>
    <submittedName>
        <fullName evidence="1">Heme-binding protein</fullName>
    </submittedName>
</protein>
<evidence type="ECO:0000313" key="2">
    <source>
        <dbReference type="Proteomes" id="UP001595683"/>
    </source>
</evidence>
<proteinExistence type="predicted"/>
<dbReference type="Gene3D" id="3.30.450.150">
    <property type="entry name" value="Haem-degrading domain"/>
    <property type="match status" value="1"/>
</dbReference>
<dbReference type="PANTHER" id="PTHR34309:SF10">
    <property type="entry name" value="SLR1406 PROTEIN"/>
    <property type="match status" value="1"/>
</dbReference>
<dbReference type="InterPro" id="IPR038084">
    <property type="entry name" value="PduO/GlcC-like_sf"/>
</dbReference>
<dbReference type="SUPFAM" id="SSF143744">
    <property type="entry name" value="GlcG-like"/>
    <property type="match status" value="1"/>
</dbReference>
<sequence>MTALNLAAAQAVIEATLASARARAARPLAVIVVDAGGHPLAFAREDGASFARLDIARAKASGALAMDADTRVLAQRAAGNPVFFQSVTVALGGQIAFSPGGVLVRDAQGLVLGAVGASGDTGDCDEECVLAGLRAAGFNQEMVP</sequence>
<organism evidence="1 2">
    <name type="scientific">Novosphingobium pokkalii</name>
    <dbReference type="NCBI Taxonomy" id="1770194"/>
    <lineage>
        <taxon>Bacteria</taxon>
        <taxon>Pseudomonadati</taxon>
        <taxon>Pseudomonadota</taxon>
        <taxon>Alphaproteobacteria</taxon>
        <taxon>Sphingomonadales</taxon>
        <taxon>Sphingomonadaceae</taxon>
        <taxon>Novosphingobium</taxon>
    </lineage>
</organism>
<comment type="caution">
    <text evidence="1">The sequence shown here is derived from an EMBL/GenBank/DDBJ whole genome shotgun (WGS) entry which is preliminary data.</text>
</comment>
<accession>A0ABV7V0F0</accession>
<dbReference type="RefSeq" id="WP_191322829.1">
    <property type="nucleotide sequence ID" value="NZ_BMZP01000002.1"/>
</dbReference>